<sequence length="552" mass="63100">MKDLKVRFSSGHDTTVNYGTDILTILKDNGQLSGTEYPVTSALVNNELVSLSSRLKINAEVKPVFLNSATGARVYRKTLTALLSKVCSGLFPERRLIVGHSLSTGYVCYFDGMLSVDKKDFDAIRKRIQELIDENLKIAYEIMSYEDACTAFESNESKMLILKYRNESIIPVYRIRNWIDLAYEPLLPETGMLNKFELMPYGPGFILRYPHASSPDRIETFEDNHLLKSIYTEYKAWGKILNVTSAGKLNNLRDSSGVKDFIRVAESLHEKKLSQISDMIAAKGRDIRVVLIAGPSSSGKTTFTKKLAIHLKVLGYNPQLISLDDYYVNREETPRDEYGELDFEALEAIDIPQLNTDMLKLFDGEEVELPSFNFKTGLREYRGHKIRMESRNILLMEGIHGLNDKLTAKIRPEQKFKIYISALTQLNLDDNNRIATTDNRLIRRIVRDFQFRGYDALHTLGMWESVKRGEKKNIFPFQNNADAFFNSALDYELAVLKNLAVPVLKAVKPWDEAYAEASRLLLFLNNFTSIQPKYVPMTSILREFIGDSDFKY</sequence>
<dbReference type="GO" id="GO:0016301">
    <property type="term" value="F:kinase activity"/>
    <property type="evidence" value="ECO:0007669"/>
    <property type="project" value="UniProtKB-KW"/>
</dbReference>
<evidence type="ECO:0000313" key="3">
    <source>
        <dbReference type="Proteomes" id="UP001221217"/>
    </source>
</evidence>
<accession>A0AAJ1MIB4</accession>
<keyword evidence="2" id="KW-0808">Transferase</keyword>
<dbReference type="InterPro" id="IPR018163">
    <property type="entry name" value="Thr/Ala-tRNA-synth_IIc_edit"/>
</dbReference>
<evidence type="ECO:0000259" key="1">
    <source>
        <dbReference type="SMART" id="SM00382"/>
    </source>
</evidence>
<feature type="domain" description="AAA+ ATPase" evidence="1">
    <location>
        <begin position="286"/>
        <end position="447"/>
    </location>
</feature>
<dbReference type="InterPro" id="IPR006083">
    <property type="entry name" value="PRK/URK"/>
</dbReference>
<dbReference type="SMART" id="SM00382">
    <property type="entry name" value="AAA"/>
    <property type="match status" value="1"/>
</dbReference>
<dbReference type="Proteomes" id="UP001221217">
    <property type="component" value="Unassembled WGS sequence"/>
</dbReference>
<organism evidence="2 3">
    <name type="scientific">Candidatus Thalassospirochaeta sargassi</name>
    <dbReference type="NCBI Taxonomy" id="3119039"/>
    <lineage>
        <taxon>Bacteria</taxon>
        <taxon>Pseudomonadati</taxon>
        <taxon>Spirochaetota</taxon>
        <taxon>Spirochaetia</taxon>
        <taxon>Spirochaetales</taxon>
        <taxon>Spirochaetaceae</taxon>
        <taxon>Candidatus Thalassospirochaeta</taxon>
    </lineage>
</organism>
<dbReference type="SUPFAM" id="SSF55186">
    <property type="entry name" value="ThrRS/AlaRS common domain"/>
    <property type="match status" value="1"/>
</dbReference>
<comment type="caution">
    <text evidence="2">The sequence shown here is derived from an EMBL/GenBank/DDBJ whole genome shotgun (WGS) entry which is preliminary data.</text>
</comment>
<dbReference type="InterPro" id="IPR027417">
    <property type="entry name" value="P-loop_NTPase"/>
</dbReference>
<keyword evidence="2" id="KW-0418">Kinase</keyword>
<dbReference type="SUPFAM" id="SSF52540">
    <property type="entry name" value="P-loop containing nucleoside triphosphate hydrolases"/>
    <property type="match status" value="1"/>
</dbReference>
<proteinExistence type="predicted"/>
<reference evidence="2 3" key="1">
    <citation type="submission" date="2022-12" db="EMBL/GenBank/DDBJ databases">
        <title>Metagenome assembled genome from gulf of manar.</title>
        <authorList>
            <person name="Kohli P."/>
            <person name="Pk S."/>
            <person name="Venkata Ramana C."/>
            <person name="Sasikala C."/>
        </authorList>
    </citation>
    <scope>NUCLEOTIDE SEQUENCE [LARGE SCALE GENOMIC DNA]</scope>
    <source>
        <strain evidence="2">JB008</strain>
    </source>
</reference>
<dbReference type="CDD" id="cd02028">
    <property type="entry name" value="UMPK_like"/>
    <property type="match status" value="1"/>
</dbReference>
<dbReference type="PANTHER" id="PTHR10285">
    <property type="entry name" value="URIDINE KINASE"/>
    <property type="match status" value="1"/>
</dbReference>
<dbReference type="GO" id="GO:0005524">
    <property type="term" value="F:ATP binding"/>
    <property type="evidence" value="ECO:0007669"/>
    <property type="project" value="InterPro"/>
</dbReference>
<name>A0AAJ1MIB4_9SPIO</name>
<dbReference type="Gene3D" id="3.30.980.10">
    <property type="entry name" value="Threonyl-trna Synthetase, Chain A, domain 2"/>
    <property type="match status" value="1"/>
</dbReference>
<protein>
    <submittedName>
        <fullName evidence="2">Nucleoside kinase</fullName>
    </submittedName>
</protein>
<dbReference type="Gene3D" id="3.40.50.300">
    <property type="entry name" value="P-loop containing nucleotide triphosphate hydrolases"/>
    <property type="match status" value="1"/>
</dbReference>
<dbReference type="AlphaFoldDB" id="A0AAJ1MIB4"/>
<dbReference type="EMBL" id="JAQQAL010000005">
    <property type="protein sequence ID" value="MDC7225302.1"/>
    <property type="molecule type" value="Genomic_DNA"/>
</dbReference>
<evidence type="ECO:0000313" key="2">
    <source>
        <dbReference type="EMBL" id="MDC7225302.1"/>
    </source>
</evidence>
<dbReference type="InterPro" id="IPR003593">
    <property type="entry name" value="AAA+_ATPase"/>
</dbReference>
<gene>
    <name evidence="2" type="ORF">PQJ61_00900</name>
</gene>
<dbReference type="Pfam" id="PF00485">
    <property type="entry name" value="PRK"/>
    <property type="match status" value="1"/>
</dbReference>